<dbReference type="InterPro" id="IPR036138">
    <property type="entry name" value="PBP_dimer_sf"/>
</dbReference>
<comment type="subcellular location">
    <subcellularLocation>
        <location evidence="1">Membrane</location>
    </subcellularLocation>
</comment>
<organism evidence="6 7">
    <name type="scientific">Marininema mesophilum</name>
    <dbReference type="NCBI Taxonomy" id="1048340"/>
    <lineage>
        <taxon>Bacteria</taxon>
        <taxon>Bacillati</taxon>
        <taxon>Bacillota</taxon>
        <taxon>Bacilli</taxon>
        <taxon>Bacillales</taxon>
        <taxon>Thermoactinomycetaceae</taxon>
        <taxon>Marininema</taxon>
    </lineage>
</organism>
<dbReference type="Pfam" id="PF03717">
    <property type="entry name" value="PBP_dimer"/>
    <property type="match status" value="1"/>
</dbReference>
<protein>
    <submittedName>
        <fullName evidence="6">Stage V sporulation protein D (Sporulation-specific penicillin-binding protein)/penicillin-binding protein 2B</fullName>
    </submittedName>
</protein>
<dbReference type="Gene3D" id="3.30.450.330">
    <property type="match status" value="1"/>
</dbReference>
<reference evidence="6 7" key="1">
    <citation type="submission" date="2016-10" db="EMBL/GenBank/DDBJ databases">
        <authorList>
            <person name="de Groot N.N."/>
        </authorList>
    </citation>
    <scope>NUCLEOTIDE SEQUENCE [LARGE SCALE GENOMIC DNA]</scope>
    <source>
        <strain evidence="6 7">DSM 45610</strain>
    </source>
</reference>
<evidence type="ECO:0000313" key="6">
    <source>
        <dbReference type="EMBL" id="SDW05749.1"/>
    </source>
</evidence>
<evidence type="ECO:0000256" key="1">
    <source>
        <dbReference type="ARBA" id="ARBA00004370"/>
    </source>
</evidence>
<dbReference type="InterPro" id="IPR012338">
    <property type="entry name" value="Beta-lactam/transpept-like"/>
</dbReference>
<dbReference type="InterPro" id="IPR050515">
    <property type="entry name" value="Beta-lactam/transpept"/>
</dbReference>
<keyword evidence="7" id="KW-1185">Reference proteome</keyword>
<dbReference type="GO" id="GO:0008658">
    <property type="term" value="F:penicillin binding"/>
    <property type="evidence" value="ECO:0007669"/>
    <property type="project" value="InterPro"/>
</dbReference>
<dbReference type="GO" id="GO:0005886">
    <property type="term" value="C:plasma membrane"/>
    <property type="evidence" value="ECO:0007669"/>
    <property type="project" value="TreeGrafter"/>
</dbReference>
<dbReference type="PANTHER" id="PTHR30627">
    <property type="entry name" value="PEPTIDOGLYCAN D,D-TRANSPEPTIDASE"/>
    <property type="match status" value="1"/>
</dbReference>
<feature type="domain" description="PASTA" evidence="5">
    <location>
        <begin position="646"/>
        <end position="705"/>
    </location>
</feature>
<feature type="transmembrane region" description="Helical" evidence="4">
    <location>
        <begin position="12"/>
        <end position="32"/>
    </location>
</feature>
<dbReference type="STRING" id="1048340.SAMN05444487_101202"/>
<dbReference type="Proteomes" id="UP000198534">
    <property type="component" value="Unassembled WGS sequence"/>
</dbReference>
<keyword evidence="4" id="KW-1133">Transmembrane helix</keyword>
<evidence type="ECO:0000256" key="4">
    <source>
        <dbReference type="SAM" id="Phobius"/>
    </source>
</evidence>
<dbReference type="SUPFAM" id="SSF56601">
    <property type="entry name" value="beta-lactamase/transpeptidase-like"/>
    <property type="match status" value="1"/>
</dbReference>
<dbReference type="EMBL" id="FNNQ01000001">
    <property type="protein sequence ID" value="SDW05749.1"/>
    <property type="molecule type" value="Genomic_DNA"/>
</dbReference>
<dbReference type="SUPFAM" id="SSF56519">
    <property type="entry name" value="Penicillin binding protein dimerisation domain"/>
    <property type="match status" value="1"/>
</dbReference>
<gene>
    <name evidence="6" type="ORF">SAMN05444487_101202</name>
</gene>
<evidence type="ECO:0000256" key="2">
    <source>
        <dbReference type="ARBA" id="ARBA00007171"/>
    </source>
</evidence>
<dbReference type="InterPro" id="IPR005311">
    <property type="entry name" value="PBP_dimer"/>
</dbReference>
<dbReference type="Pfam" id="PF00905">
    <property type="entry name" value="Transpeptidase"/>
    <property type="match status" value="1"/>
</dbReference>
<dbReference type="SUPFAM" id="SSF54184">
    <property type="entry name" value="Penicillin-binding protein 2x (pbp-2x), c-terminal domain"/>
    <property type="match status" value="2"/>
</dbReference>
<evidence type="ECO:0000259" key="5">
    <source>
        <dbReference type="PROSITE" id="PS51178"/>
    </source>
</evidence>
<dbReference type="AlphaFoldDB" id="A0A1H2QH31"/>
<dbReference type="CDD" id="cd06575">
    <property type="entry name" value="PASTA_Pbp2x-like_2"/>
    <property type="match status" value="1"/>
</dbReference>
<accession>A0A1H2QH31</accession>
<dbReference type="Gene3D" id="3.90.1310.10">
    <property type="entry name" value="Penicillin-binding protein 2a (Domain 2)"/>
    <property type="match status" value="1"/>
</dbReference>
<dbReference type="SMART" id="SM00740">
    <property type="entry name" value="PASTA"/>
    <property type="match status" value="2"/>
</dbReference>
<sequence length="709" mass="78237">MNPTKKQRKIRSLFVGMGCVLLLAAVVFRLFWLQTVDASFLRERAQHIWEKKEVIKPKRGAIVDRNGNELVQEVKMYYIAADLKLIKSKRKTAEKLSPLLGIPEDDIYEKLNRKKVNQVELRKKGNYKISQKKRNKVMDLDLPGIYAIQTTGRKYIEGDLAAHVLGFVNMEGQPVGGLEQKYNRTLTGSPGKMSFAKDAKGYRVPNQAEKFRPADPGKNLTLTLDREIQQLMENQLDQVMARYQAKGATAIAADPKTGAILAMASRPNFDPNRFGDTWDSDTNTNIAVSSQFEPGSTFKIVTLAAAIEEKKFDEQKKFPSGYTEVEGRKLRDWNNVGWGKISFAEGINLSSNVAFIELGKQLGGDRLSRYIDRFGFGRITDRVGRPTGIDLPYEAKGIFYGYQPLRKLELATTAFGQGISVTPIQQVMAVSAVANGGKLYRPYIVDHIQDPVTGKKIKKINPFAVRKHVISPSSAAKVRKLLRDVVVKGTGKEADAPGYDIAGKTGTAQKVAQGGKGYDPDDYIVSFTGFAPANNPRVVVYVAVDEPQGDKHGGTVAAPAAREIIKGAINQLNGKSKKEPTGNISQKEVMAGKWKGKPVASLKKSLEKKKVRTYILGSEDKVIAQYPAPGDRIIRGGGTVYLVTEETKSLSMPDLRGKSLREAMDVSRLIGLKPKAEGEGFVIGQSIPPGDPILDNQHIQLKLKPPKWQ</sequence>
<evidence type="ECO:0000313" key="7">
    <source>
        <dbReference type="Proteomes" id="UP000198534"/>
    </source>
</evidence>
<dbReference type="GO" id="GO:0071555">
    <property type="term" value="P:cell wall organization"/>
    <property type="evidence" value="ECO:0007669"/>
    <property type="project" value="TreeGrafter"/>
</dbReference>
<dbReference type="PANTHER" id="PTHR30627:SF26">
    <property type="entry name" value="PENICILLIN-BINDING PROTEIN 2B"/>
    <property type="match status" value="1"/>
</dbReference>
<name>A0A1H2QH31_9BACL</name>
<dbReference type="InterPro" id="IPR001460">
    <property type="entry name" value="PCN-bd_Tpept"/>
</dbReference>
<dbReference type="RefSeq" id="WP_091734783.1">
    <property type="nucleotide sequence ID" value="NZ_FNNQ01000001.1"/>
</dbReference>
<dbReference type="PROSITE" id="PS51178">
    <property type="entry name" value="PASTA"/>
    <property type="match status" value="1"/>
</dbReference>
<dbReference type="InterPro" id="IPR005543">
    <property type="entry name" value="PASTA_dom"/>
</dbReference>
<dbReference type="OrthoDB" id="9804124at2"/>
<dbReference type="Gene3D" id="3.40.710.10">
    <property type="entry name" value="DD-peptidase/beta-lactamase superfamily"/>
    <property type="match status" value="1"/>
</dbReference>
<dbReference type="Pfam" id="PF03793">
    <property type="entry name" value="PASTA"/>
    <property type="match status" value="1"/>
</dbReference>
<keyword evidence="4" id="KW-0812">Transmembrane</keyword>
<proteinExistence type="inferred from homology"/>
<keyword evidence="3 4" id="KW-0472">Membrane</keyword>
<comment type="similarity">
    <text evidence="2">Belongs to the transpeptidase family.</text>
</comment>
<evidence type="ECO:0000256" key="3">
    <source>
        <dbReference type="ARBA" id="ARBA00023136"/>
    </source>
</evidence>